<dbReference type="EMBL" id="FWFP01000004">
    <property type="protein sequence ID" value="SLN36798.1"/>
    <property type="molecule type" value="Genomic_DNA"/>
</dbReference>
<dbReference type="GO" id="GO:0005737">
    <property type="term" value="C:cytoplasm"/>
    <property type="evidence" value="ECO:0007669"/>
    <property type="project" value="UniProtKB-SubCell"/>
</dbReference>
<evidence type="ECO:0000313" key="9">
    <source>
        <dbReference type="Proteomes" id="UP000193778"/>
    </source>
</evidence>
<dbReference type="HAMAP" id="MF_02201">
    <property type="entry name" value="NapF"/>
    <property type="match status" value="1"/>
</dbReference>
<reference evidence="9" key="1">
    <citation type="submission" date="2017-03" db="EMBL/GenBank/DDBJ databases">
        <authorList>
            <person name="Rodrigo-Torres L."/>
            <person name="Arahal R.D."/>
            <person name="Lucena T."/>
        </authorList>
    </citation>
    <scope>NUCLEOTIDE SEQUENCE [LARGE SCALE GENOMIC DNA]</scope>
    <source>
        <strain evidence="9">CECT 8411</strain>
    </source>
</reference>
<keyword evidence="2 6" id="KW-0479">Metal-binding</keyword>
<evidence type="ECO:0000259" key="7">
    <source>
        <dbReference type="PROSITE" id="PS51379"/>
    </source>
</evidence>
<comment type="similarity">
    <text evidence="6">Belongs to the NapF family.</text>
</comment>
<dbReference type="Proteomes" id="UP000193778">
    <property type="component" value="Unassembled WGS sequence"/>
</dbReference>
<feature type="binding site" evidence="6">
    <location>
        <position position="75"/>
    </location>
    <ligand>
        <name>[4Fe-4S] cluster</name>
        <dbReference type="ChEBI" id="CHEBI:49883"/>
        <label>2</label>
    </ligand>
</feature>
<evidence type="ECO:0000256" key="1">
    <source>
        <dbReference type="ARBA" id="ARBA00022485"/>
    </source>
</evidence>
<feature type="binding site" evidence="6">
    <location>
        <position position="43"/>
    </location>
    <ligand>
        <name>[4Fe-4S] cluster</name>
        <dbReference type="ChEBI" id="CHEBI:49883"/>
        <label>1</label>
    </ligand>
</feature>
<evidence type="ECO:0000256" key="5">
    <source>
        <dbReference type="ARBA" id="ARBA00023014"/>
    </source>
</evidence>
<keyword evidence="3 6" id="KW-0677">Repeat</keyword>
<comment type="cofactor">
    <cofactor evidence="6">
        <name>[4Fe-4S] cluster</name>
        <dbReference type="ChEBI" id="CHEBI:49883"/>
    </cofactor>
</comment>
<feature type="binding site" evidence="6">
    <location>
        <position position="47"/>
    </location>
    <ligand>
        <name>[4Fe-4S] cluster</name>
        <dbReference type="ChEBI" id="CHEBI:49883"/>
        <label>1</label>
    </ligand>
</feature>
<dbReference type="NCBIfam" id="TIGR00402">
    <property type="entry name" value="napF"/>
    <property type="match status" value="1"/>
</dbReference>
<comment type="subunit">
    <text evidence="6">Interacts with the cytoplasmic NapA precursor.</text>
</comment>
<evidence type="ECO:0000256" key="3">
    <source>
        <dbReference type="ARBA" id="ARBA00022737"/>
    </source>
</evidence>
<gene>
    <name evidence="6" type="primary">napF</name>
    <name evidence="8" type="ORF">RUM8411_01585</name>
</gene>
<dbReference type="PROSITE" id="PS51379">
    <property type="entry name" value="4FE4S_FER_2"/>
    <property type="match status" value="3"/>
</dbReference>
<keyword evidence="6" id="KW-0963">Cytoplasm</keyword>
<feature type="binding site" evidence="6">
    <location>
        <position position="145"/>
    </location>
    <ligand>
        <name>[4Fe-4S] cluster</name>
        <dbReference type="ChEBI" id="CHEBI:49883"/>
        <label>3</label>
    </ligand>
</feature>
<protein>
    <recommendedName>
        <fullName evidence="6">Ferredoxin-type protein NapF</fullName>
    </recommendedName>
</protein>
<keyword evidence="1 6" id="KW-0004">4Fe-4S</keyword>
<feature type="domain" description="4Fe-4S ferredoxin-type" evidence="7">
    <location>
        <begin position="27"/>
        <end position="57"/>
    </location>
</feature>
<keyword evidence="5 6" id="KW-0411">Iron-sulfur</keyword>
<keyword evidence="9" id="KW-1185">Reference proteome</keyword>
<keyword evidence="4 6" id="KW-0408">Iron</keyword>
<dbReference type="GO" id="GO:0051539">
    <property type="term" value="F:4 iron, 4 sulfur cluster binding"/>
    <property type="evidence" value="ECO:0007669"/>
    <property type="project" value="UniProtKB-UniRule"/>
</dbReference>
<dbReference type="Pfam" id="PF13187">
    <property type="entry name" value="Fer4_9"/>
    <property type="match status" value="1"/>
</dbReference>
<feature type="domain" description="4Fe-4S ferredoxin-type" evidence="7">
    <location>
        <begin position="133"/>
        <end position="162"/>
    </location>
</feature>
<feature type="binding site" evidence="6">
    <location>
        <position position="40"/>
    </location>
    <ligand>
        <name>[4Fe-4S] cluster</name>
        <dbReference type="ChEBI" id="CHEBI:49883"/>
        <label>1</label>
    </ligand>
</feature>
<evidence type="ECO:0000313" key="8">
    <source>
        <dbReference type="EMBL" id="SLN36798.1"/>
    </source>
</evidence>
<dbReference type="InterPro" id="IPR017896">
    <property type="entry name" value="4Fe4S_Fe-S-bd"/>
</dbReference>
<comment type="subcellular location">
    <subcellularLocation>
        <location evidence="6">Cytoplasm</location>
    </subcellularLocation>
</comment>
<dbReference type="AlphaFoldDB" id="A0A1X6Z0G2"/>
<dbReference type="InterPro" id="IPR050572">
    <property type="entry name" value="Fe-S_Ferredoxin"/>
</dbReference>
<dbReference type="RefSeq" id="WP_085822135.1">
    <property type="nucleotide sequence ID" value="NZ_FWFP01000004.1"/>
</dbReference>
<dbReference type="GO" id="GO:0046872">
    <property type="term" value="F:metal ion binding"/>
    <property type="evidence" value="ECO:0007669"/>
    <property type="project" value="UniProtKB-KW"/>
</dbReference>
<feature type="binding site" evidence="6">
    <location>
        <position position="37"/>
    </location>
    <ligand>
        <name>[4Fe-4S] cluster</name>
        <dbReference type="ChEBI" id="CHEBI:49883"/>
        <label>1</label>
    </ligand>
</feature>
<name>A0A1X6Z0G2_9RHOB</name>
<dbReference type="PROSITE" id="PS00198">
    <property type="entry name" value="4FE4S_FER_1"/>
    <property type="match status" value="2"/>
</dbReference>
<feature type="binding site" evidence="6">
    <location>
        <position position="142"/>
    </location>
    <ligand>
        <name>[4Fe-4S] cluster</name>
        <dbReference type="ChEBI" id="CHEBI:49883"/>
        <label>3</label>
    </ligand>
</feature>
<accession>A0A1X6Z0G2</accession>
<evidence type="ECO:0000256" key="4">
    <source>
        <dbReference type="ARBA" id="ARBA00023004"/>
    </source>
</evidence>
<feature type="binding site" evidence="6">
    <location>
        <position position="69"/>
    </location>
    <ligand>
        <name>[4Fe-4S] cluster</name>
        <dbReference type="ChEBI" id="CHEBI:49883"/>
        <label>2</label>
    </ligand>
</feature>
<evidence type="ECO:0000256" key="6">
    <source>
        <dbReference type="HAMAP-Rule" id="MF_02201"/>
    </source>
</evidence>
<evidence type="ECO:0000256" key="2">
    <source>
        <dbReference type="ARBA" id="ARBA00022723"/>
    </source>
</evidence>
<feature type="domain" description="4Fe-4S ferredoxin-type" evidence="7">
    <location>
        <begin position="58"/>
        <end position="89"/>
    </location>
</feature>
<feature type="binding site" evidence="6">
    <location>
        <position position="72"/>
    </location>
    <ligand>
        <name>[4Fe-4S] cluster</name>
        <dbReference type="ChEBI" id="CHEBI:49883"/>
        <label>2</label>
    </ligand>
</feature>
<dbReference type="PANTHER" id="PTHR43687">
    <property type="entry name" value="ADENYLYLSULFATE REDUCTASE, BETA SUBUNIT"/>
    <property type="match status" value="1"/>
</dbReference>
<feature type="binding site" evidence="6">
    <location>
        <position position="79"/>
    </location>
    <ligand>
        <name>[4Fe-4S] cluster</name>
        <dbReference type="ChEBI" id="CHEBI:49883"/>
        <label>2</label>
    </ligand>
</feature>
<dbReference type="PANTHER" id="PTHR43687:SF1">
    <property type="entry name" value="FERREDOXIN III"/>
    <property type="match status" value="1"/>
</dbReference>
<feature type="binding site" evidence="6">
    <location>
        <position position="148"/>
    </location>
    <ligand>
        <name>[4Fe-4S] cluster</name>
        <dbReference type="ChEBI" id="CHEBI:49883"/>
        <label>3</label>
    </ligand>
</feature>
<dbReference type="CDD" id="cd10564">
    <property type="entry name" value="NapF_like"/>
    <property type="match status" value="1"/>
</dbReference>
<feature type="binding site" evidence="6">
    <location>
        <position position="152"/>
    </location>
    <ligand>
        <name>[4Fe-4S] cluster</name>
        <dbReference type="ChEBI" id="CHEBI:49883"/>
        <label>3</label>
    </ligand>
</feature>
<sequence>MSQLTSRRAFLGAAAFRENSNIVRPPGSVVPGFSDQCSKCGDCVEACPESVIVIGQDGYPVFQPTEGPCTFCGSCAQSCPTDALDIERLQDWPWRASVEAVSCLSVNGVSCRVCQDNCEQNVISFRLQLGGRADPSLDLDACTGCGSCTVSCPVNAVTLKRQTISQTEVSQ</sequence>
<comment type="function">
    <text evidence="6">Could be involved in the maturation of NapA, the catalytic subunit of the periplasmic nitrate reductase, before its export into the periplasm.</text>
</comment>
<dbReference type="Gene3D" id="3.30.70.20">
    <property type="match status" value="2"/>
</dbReference>
<dbReference type="SUPFAM" id="SSF54862">
    <property type="entry name" value="4Fe-4S ferredoxins"/>
    <property type="match status" value="1"/>
</dbReference>
<dbReference type="InterPro" id="IPR004496">
    <property type="entry name" value="NapF"/>
</dbReference>
<dbReference type="InterPro" id="IPR017900">
    <property type="entry name" value="4Fe4S_Fe_S_CS"/>
</dbReference>
<organism evidence="8 9">
    <name type="scientific">Ruegeria meonggei</name>
    <dbReference type="NCBI Taxonomy" id="1446476"/>
    <lineage>
        <taxon>Bacteria</taxon>
        <taxon>Pseudomonadati</taxon>
        <taxon>Pseudomonadota</taxon>
        <taxon>Alphaproteobacteria</taxon>
        <taxon>Rhodobacterales</taxon>
        <taxon>Roseobacteraceae</taxon>
        <taxon>Ruegeria</taxon>
    </lineage>
</organism>
<dbReference type="OrthoDB" id="9800445at2"/>
<dbReference type="Pfam" id="PF12838">
    <property type="entry name" value="Fer4_7"/>
    <property type="match status" value="1"/>
</dbReference>
<proteinExistence type="inferred from homology"/>